<evidence type="ECO:0000313" key="2">
    <source>
        <dbReference type="EMBL" id="MBM1715667.1"/>
    </source>
</evidence>
<accession>A0AAE2W2U8</accession>
<organism evidence="2 3">
    <name type="scientific">Sulfitobacter geojensis</name>
    <dbReference type="NCBI Taxonomy" id="1342299"/>
    <lineage>
        <taxon>Bacteria</taxon>
        <taxon>Pseudomonadati</taxon>
        <taxon>Pseudomonadota</taxon>
        <taxon>Alphaproteobacteria</taxon>
        <taxon>Rhodobacterales</taxon>
        <taxon>Roseobacteraceae</taxon>
        <taxon>Sulfitobacter</taxon>
    </lineage>
</organism>
<protein>
    <submittedName>
        <fullName evidence="2">Uncharacterized protein</fullName>
    </submittedName>
</protein>
<reference evidence="2 3" key="1">
    <citation type="submission" date="2021-01" db="EMBL/GenBank/DDBJ databases">
        <title>Diatom-associated Roseobacters Show Island Model of Population Structure.</title>
        <authorList>
            <person name="Qu L."/>
            <person name="Feng X."/>
            <person name="Chen Y."/>
            <person name="Li L."/>
            <person name="Wang X."/>
            <person name="Hu Z."/>
            <person name="Wang H."/>
            <person name="Luo H."/>
        </authorList>
    </citation>
    <scope>NUCLEOTIDE SEQUENCE [LARGE SCALE GENOMIC DNA]</scope>
    <source>
        <strain evidence="2 3">TR60-84</strain>
    </source>
</reference>
<dbReference type="EMBL" id="JAFBRM010000008">
    <property type="protein sequence ID" value="MBM1715667.1"/>
    <property type="molecule type" value="Genomic_DNA"/>
</dbReference>
<evidence type="ECO:0000256" key="1">
    <source>
        <dbReference type="SAM" id="MobiDB-lite"/>
    </source>
</evidence>
<name>A0AAE2W2U8_9RHOB</name>
<dbReference type="Proteomes" id="UP000732193">
    <property type="component" value="Unassembled WGS sequence"/>
</dbReference>
<evidence type="ECO:0000313" key="3">
    <source>
        <dbReference type="Proteomes" id="UP000732193"/>
    </source>
</evidence>
<dbReference type="RefSeq" id="WP_203243415.1">
    <property type="nucleotide sequence ID" value="NZ_JAFBRH010000004.1"/>
</dbReference>
<comment type="caution">
    <text evidence="2">The sequence shown here is derived from an EMBL/GenBank/DDBJ whole genome shotgun (WGS) entry which is preliminary data.</text>
</comment>
<sequence length="206" mass="22758">MALDVNHGDGSTVTRFEDPRRSTTVSVGPELAFVLDKRCAQLNVSRAEYIGNLVVEEVAPRVPELKAKTYEQLWEILGALTPDRLIVGCYRAPDPRADFQPGIFVRVLAGSSMAILDCQDLQKFTEDLRAIARNGGRTELKSIPKGFATLHARRQGSGIIIELESDGRVRQKCSTMAARNVELTARLFDCAVALARMTKEQCLEPL</sequence>
<proteinExistence type="predicted"/>
<dbReference type="AlphaFoldDB" id="A0AAE2W2U8"/>
<feature type="region of interest" description="Disordered" evidence="1">
    <location>
        <begin position="1"/>
        <end position="21"/>
    </location>
</feature>
<gene>
    <name evidence="2" type="ORF">JQV55_19005</name>
</gene>
<keyword evidence="3" id="KW-1185">Reference proteome</keyword>